<dbReference type="SUPFAM" id="SSF53474">
    <property type="entry name" value="alpha/beta-Hydrolases"/>
    <property type="match status" value="1"/>
</dbReference>
<name>A0A0G0I3Q2_9BACT</name>
<proteinExistence type="predicted"/>
<reference evidence="1 2" key="1">
    <citation type="journal article" date="2015" name="Nature">
        <title>rRNA introns, odd ribosomes, and small enigmatic genomes across a large radiation of phyla.</title>
        <authorList>
            <person name="Brown C.T."/>
            <person name="Hug L.A."/>
            <person name="Thomas B.C."/>
            <person name="Sharon I."/>
            <person name="Castelle C.J."/>
            <person name="Singh A."/>
            <person name="Wilkins M.J."/>
            <person name="Williams K.H."/>
            <person name="Banfield J.F."/>
        </authorList>
    </citation>
    <scope>NUCLEOTIDE SEQUENCE [LARGE SCALE GENOMIC DNA]</scope>
</reference>
<sequence>MGGAATVIATSRPELKDKIPCILLWVPGVNEGDFNGNSEEIFEEAGQKYKGKFWLEAREADFFRCLGDYTGKIHLVYGENDRFISKELRDRVLVIVKEKGQQAKILKGQDHSPWEYDLVQKVYKEELDILKSSFEE</sequence>
<dbReference type="EMBL" id="LBTX01000018">
    <property type="protein sequence ID" value="KKQ49157.1"/>
    <property type="molecule type" value="Genomic_DNA"/>
</dbReference>
<dbReference type="Proteomes" id="UP000034231">
    <property type="component" value="Unassembled WGS sequence"/>
</dbReference>
<protein>
    <submittedName>
        <fullName evidence="1">Uncharacterized protein</fullName>
    </submittedName>
</protein>
<evidence type="ECO:0000313" key="2">
    <source>
        <dbReference type="Proteomes" id="UP000034231"/>
    </source>
</evidence>
<comment type="caution">
    <text evidence="1">The sequence shown here is derived from an EMBL/GenBank/DDBJ whole genome shotgun (WGS) entry which is preliminary data.</text>
</comment>
<gene>
    <name evidence="1" type="ORF">US68_C0018G0003</name>
</gene>
<dbReference type="InterPro" id="IPR029058">
    <property type="entry name" value="AB_hydrolase_fold"/>
</dbReference>
<evidence type="ECO:0000313" key="1">
    <source>
        <dbReference type="EMBL" id="KKQ49157.1"/>
    </source>
</evidence>
<dbReference type="AlphaFoldDB" id="A0A0G0I3Q2"/>
<organism evidence="1 2">
    <name type="scientific">Candidatus Shapirobacteria bacterium GW2011_GWE1_38_10</name>
    <dbReference type="NCBI Taxonomy" id="1618488"/>
    <lineage>
        <taxon>Bacteria</taxon>
        <taxon>Candidatus Shapironibacteriota</taxon>
    </lineage>
</organism>
<accession>A0A0G0I3Q2</accession>